<protein>
    <submittedName>
        <fullName evidence="2">ATP synthase subunit b-like</fullName>
    </submittedName>
</protein>
<accession>A0A1S3YC61</accession>
<sequence length="240" mass="27702">MNEVDAPCLSNEAQHVLNWASVLHHKTFLRYRDELSQLEAEVKELAEKRGMYMLLSEQREGEVKSLRAELDAAQKEHADLLEQVQQKVDRVDQLQAEMDEVKVMAEEWKVKMDRLASEKETAQEQRASTEAQLRSMKEKAETRSQKIEDLQSHLGSAVAARDTLDKELEAAKLAVEITKADAEEMVAQYKADAEAAQERLKDIVKYVRWQSRREVLEEVHARGFYLSAEIVNFKRLEFEA</sequence>
<dbReference type="AlphaFoldDB" id="A0A1S3YC61"/>
<dbReference type="Gene3D" id="1.10.287.1490">
    <property type="match status" value="1"/>
</dbReference>
<reference evidence="2" key="1">
    <citation type="submission" date="2025-08" db="UniProtKB">
        <authorList>
            <consortium name="RefSeq"/>
        </authorList>
    </citation>
    <scope>IDENTIFICATION</scope>
</reference>
<dbReference type="RefSeq" id="XP_016449587.1">
    <property type="nucleotide sequence ID" value="XM_016594101.1"/>
</dbReference>
<proteinExistence type="predicted"/>
<feature type="coiled-coil region" evidence="1">
    <location>
        <begin position="28"/>
        <end position="153"/>
    </location>
</feature>
<dbReference type="PaxDb" id="4097-A0A1S3YC61"/>
<evidence type="ECO:0000256" key="1">
    <source>
        <dbReference type="SAM" id="Coils"/>
    </source>
</evidence>
<keyword evidence="1" id="KW-0175">Coiled coil</keyword>
<evidence type="ECO:0000313" key="2">
    <source>
        <dbReference type="RefSeq" id="XP_016449587.1"/>
    </source>
</evidence>
<name>A0A1S3YC61_TOBAC</name>
<dbReference type="KEGG" id="nta:107774547"/>
<organism evidence="2">
    <name type="scientific">Nicotiana tabacum</name>
    <name type="common">Common tobacco</name>
    <dbReference type="NCBI Taxonomy" id="4097"/>
    <lineage>
        <taxon>Eukaryota</taxon>
        <taxon>Viridiplantae</taxon>
        <taxon>Streptophyta</taxon>
        <taxon>Embryophyta</taxon>
        <taxon>Tracheophyta</taxon>
        <taxon>Spermatophyta</taxon>
        <taxon>Magnoliopsida</taxon>
        <taxon>eudicotyledons</taxon>
        <taxon>Gunneridae</taxon>
        <taxon>Pentapetalae</taxon>
        <taxon>asterids</taxon>
        <taxon>lamiids</taxon>
        <taxon>Solanales</taxon>
        <taxon>Solanaceae</taxon>
        <taxon>Nicotianoideae</taxon>
        <taxon>Nicotianeae</taxon>
        <taxon>Nicotiana</taxon>
    </lineage>
</organism>
<gene>
    <name evidence="2" type="primary">LOC107774547</name>
</gene>
<dbReference type="OrthoDB" id="10255522at2759"/>
<dbReference type="STRING" id="4097.A0A1S3YC61"/>